<evidence type="ECO:0000259" key="2">
    <source>
        <dbReference type="Pfam" id="PF02397"/>
    </source>
</evidence>
<feature type="domain" description="Bacterial sugar transferase" evidence="2">
    <location>
        <begin position="2"/>
        <end position="169"/>
    </location>
</feature>
<evidence type="ECO:0000313" key="4">
    <source>
        <dbReference type="Proteomes" id="UP000254956"/>
    </source>
</evidence>
<reference evidence="3 4" key="1">
    <citation type="submission" date="2018-06" db="EMBL/GenBank/DDBJ databases">
        <authorList>
            <consortium name="Pathogen Informatics"/>
            <person name="Doyle S."/>
        </authorList>
    </citation>
    <scope>NUCLEOTIDE SEQUENCE [LARGE SCALE GENOMIC DNA]</scope>
    <source>
        <strain evidence="3 4">NCTC12413</strain>
    </source>
</reference>
<sequence>MISLCVLFMALPLLIIVAILIQISMGRPIIFCQLRTGKDAQPFKLYKFRTMTNKYDEHNNLLPDEKRMTKIGRFIRSTSIDELPQLINVLKGDISIVGPRPLLMDYVALYNDRQKQRLFVKPGITGLAQISGRNSLSWERKFKYDVWYVKHQSMKLDCYIIAKTVIKVLLRKDICAQNHVTTKPFKGSSS</sequence>
<comment type="similarity">
    <text evidence="1">Belongs to the bacterial sugar transferase family.</text>
</comment>
<proteinExistence type="inferred from homology"/>
<dbReference type="InterPro" id="IPR003362">
    <property type="entry name" value="Bact_transf"/>
</dbReference>
<dbReference type="PANTHER" id="PTHR30576">
    <property type="entry name" value="COLANIC BIOSYNTHESIS UDP-GLUCOSE LIPID CARRIER TRANSFERASE"/>
    <property type="match status" value="1"/>
</dbReference>
<dbReference type="STRING" id="1212545.SARL_03531"/>
<name>A0A380CBR2_9STAP</name>
<dbReference type="Pfam" id="PF02397">
    <property type="entry name" value="Bac_transf"/>
    <property type="match status" value="1"/>
</dbReference>
<accession>A0A380CBR2</accession>
<dbReference type="AlphaFoldDB" id="A0A380CBR2"/>
<dbReference type="GO" id="GO:0016780">
    <property type="term" value="F:phosphotransferase activity, for other substituted phosphate groups"/>
    <property type="evidence" value="ECO:0007669"/>
    <property type="project" value="TreeGrafter"/>
</dbReference>
<dbReference type="PANTHER" id="PTHR30576:SF8">
    <property type="entry name" value="UNDECAPRENYL-PHOSPHATE GALACTOSE PHOSPHOTRANSFERASE"/>
    <property type="match status" value="1"/>
</dbReference>
<dbReference type="Proteomes" id="UP000254956">
    <property type="component" value="Unassembled WGS sequence"/>
</dbReference>
<evidence type="ECO:0000256" key="1">
    <source>
        <dbReference type="ARBA" id="ARBA00006464"/>
    </source>
</evidence>
<protein>
    <submittedName>
        <fullName evidence="3">Capsular polysaccharide synthesis enzyme Cap5M</fullName>
    </submittedName>
</protein>
<organism evidence="3 4">
    <name type="scientific">Staphylococcus arlettae</name>
    <dbReference type="NCBI Taxonomy" id="29378"/>
    <lineage>
        <taxon>Bacteria</taxon>
        <taxon>Bacillati</taxon>
        <taxon>Bacillota</taxon>
        <taxon>Bacilli</taxon>
        <taxon>Bacillales</taxon>
        <taxon>Staphylococcaceae</taxon>
        <taxon>Staphylococcus</taxon>
    </lineage>
</organism>
<dbReference type="EMBL" id="UGZE01000001">
    <property type="protein sequence ID" value="SUJ17234.1"/>
    <property type="molecule type" value="Genomic_DNA"/>
</dbReference>
<evidence type="ECO:0000313" key="3">
    <source>
        <dbReference type="EMBL" id="SUJ17234.1"/>
    </source>
</evidence>
<gene>
    <name evidence="3" type="primary">capM</name>
    <name evidence="3" type="ORF">NCTC12413_01124</name>
</gene>